<dbReference type="PANTHER" id="PTHR36221:SF1">
    <property type="entry name" value="DUF742 DOMAIN-CONTAINING PROTEIN"/>
    <property type="match status" value="1"/>
</dbReference>
<dbReference type="Pfam" id="PF05331">
    <property type="entry name" value="DUF742"/>
    <property type="match status" value="1"/>
</dbReference>
<accession>A0ABP8CL37</accession>
<protein>
    <submittedName>
        <fullName evidence="2">DUF742 domain-containing protein</fullName>
    </submittedName>
</protein>
<gene>
    <name evidence="2" type="ORF">GCM10022254_66070</name>
</gene>
<evidence type="ECO:0000313" key="2">
    <source>
        <dbReference type="EMBL" id="GAA4240631.1"/>
    </source>
</evidence>
<proteinExistence type="predicted"/>
<organism evidence="2 3">
    <name type="scientific">Actinomadura meridiana</name>
    <dbReference type="NCBI Taxonomy" id="559626"/>
    <lineage>
        <taxon>Bacteria</taxon>
        <taxon>Bacillati</taxon>
        <taxon>Actinomycetota</taxon>
        <taxon>Actinomycetes</taxon>
        <taxon>Streptosporangiales</taxon>
        <taxon>Thermomonosporaceae</taxon>
        <taxon>Actinomadura</taxon>
    </lineage>
</organism>
<reference evidence="3" key="1">
    <citation type="journal article" date="2019" name="Int. J. Syst. Evol. Microbiol.">
        <title>The Global Catalogue of Microorganisms (GCM) 10K type strain sequencing project: providing services to taxonomists for standard genome sequencing and annotation.</title>
        <authorList>
            <consortium name="The Broad Institute Genomics Platform"/>
            <consortium name="The Broad Institute Genome Sequencing Center for Infectious Disease"/>
            <person name="Wu L."/>
            <person name="Ma J."/>
        </authorList>
    </citation>
    <scope>NUCLEOTIDE SEQUENCE [LARGE SCALE GENOMIC DNA]</scope>
    <source>
        <strain evidence="3">JCM 17440</strain>
    </source>
</reference>
<sequence length="135" mass="14323">MTPPRRNERALVRPHVVTGGRAHPSRNVFDVVTLVIGTGDLPRTGLTPEKVRIVELCSGGALSVAEIAGHLALPVGLTKVLLSDLVDSGHLSTRAGPSWGDDPPRPPERPGQPSAAQQSKARLLQEVLDGLRARL</sequence>
<dbReference type="EMBL" id="BAABAS010000026">
    <property type="protein sequence ID" value="GAA4240631.1"/>
    <property type="molecule type" value="Genomic_DNA"/>
</dbReference>
<keyword evidence="3" id="KW-1185">Reference proteome</keyword>
<dbReference type="PANTHER" id="PTHR36221">
    <property type="entry name" value="DUF742 DOMAIN-CONTAINING PROTEIN"/>
    <property type="match status" value="1"/>
</dbReference>
<feature type="region of interest" description="Disordered" evidence="1">
    <location>
        <begin position="92"/>
        <end position="120"/>
    </location>
</feature>
<dbReference type="InterPro" id="IPR007995">
    <property type="entry name" value="DUF742"/>
</dbReference>
<evidence type="ECO:0000256" key="1">
    <source>
        <dbReference type="SAM" id="MobiDB-lite"/>
    </source>
</evidence>
<comment type="caution">
    <text evidence="2">The sequence shown here is derived from an EMBL/GenBank/DDBJ whole genome shotgun (WGS) entry which is preliminary data.</text>
</comment>
<dbReference type="Proteomes" id="UP001501710">
    <property type="component" value="Unassembled WGS sequence"/>
</dbReference>
<evidence type="ECO:0000313" key="3">
    <source>
        <dbReference type="Proteomes" id="UP001501710"/>
    </source>
</evidence>
<name>A0ABP8CL37_9ACTN</name>
<dbReference type="RefSeq" id="WP_344905227.1">
    <property type="nucleotide sequence ID" value="NZ_BAABAS010000026.1"/>
</dbReference>